<dbReference type="Pfam" id="PF01557">
    <property type="entry name" value="FAA_hydrolase"/>
    <property type="match status" value="1"/>
</dbReference>
<name>A0A2N8KMQ5_9BURK</name>
<dbReference type="SUPFAM" id="SSF56529">
    <property type="entry name" value="FAH"/>
    <property type="match status" value="1"/>
</dbReference>
<sequence length="268" mass="28323">MQIGIEDYPGCLEAARLLIAARESGVAGPRLPAGCRPQSLDQAFAVQQRTAQLLREERHDDIAAWKSALPSPEKAVVAPIYASTVAHAGAGPIAARTDVLRIEPEIAFELAQDLPARAEPYTEAEIDAAIGGARLALEILGCRYASPEHASVPELLADHMFNLGLVLGPRIASPHTVPASMAITLSMDGVQAEQHAGVHPNDRPKAGLYWLANFLRGQGLGLRAGQHVITGSYAGFLDVPAGRELELAYGDLGVLRLRFAGPAAQPSA</sequence>
<keyword evidence="1" id="KW-0456">Lyase</keyword>
<dbReference type="PANTHER" id="PTHR30143">
    <property type="entry name" value="ACID HYDRATASE"/>
    <property type="match status" value="1"/>
</dbReference>
<dbReference type="Gene3D" id="3.90.850.10">
    <property type="entry name" value="Fumarylacetoacetase-like, C-terminal domain"/>
    <property type="match status" value="1"/>
</dbReference>
<dbReference type="InterPro" id="IPR011234">
    <property type="entry name" value="Fumarylacetoacetase-like_C"/>
</dbReference>
<evidence type="ECO:0000256" key="1">
    <source>
        <dbReference type="ARBA" id="ARBA00023239"/>
    </source>
</evidence>
<evidence type="ECO:0000313" key="4">
    <source>
        <dbReference type="Proteomes" id="UP000235994"/>
    </source>
</evidence>
<gene>
    <name evidence="3" type="ORF">C1I89_11270</name>
</gene>
<comment type="caution">
    <text evidence="3">The sequence shown here is derived from an EMBL/GenBank/DDBJ whole genome shotgun (WGS) entry which is preliminary data.</text>
</comment>
<dbReference type="RefSeq" id="WP_102772800.1">
    <property type="nucleotide sequence ID" value="NZ_POQS01000002.1"/>
</dbReference>
<dbReference type="InterPro" id="IPR050772">
    <property type="entry name" value="Hydratase-Decarb/MhpD_sf"/>
</dbReference>
<proteinExistence type="predicted"/>
<protein>
    <submittedName>
        <fullName evidence="3">Hydratase</fullName>
    </submittedName>
</protein>
<evidence type="ECO:0000259" key="2">
    <source>
        <dbReference type="Pfam" id="PF01557"/>
    </source>
</evidence>
<dbReference type="GO" id="GO:0005737">
    <property type="term" value="C:cytoplasm"/>
    <property type="evidence" value="ECO:0007669"/>
    <property type="project" value="TreeGrafter"/>
</dbReference>
<feature type="domain" description="Fumarylacetoacetase-like C-terminal" evidence="2">
    <location>
        <begin position="83"/>
        <end position="257"/>
    </location>
</feature>
<organism evidence="3 4">
    <name type="scientific">Achromobacter pulmonis</name>
    <dbReference type="NCBI Taxonomy" id="1389932"/>
    <lineage>
        <taxon>Bacteria</taxon>
        <taxon>Pseudomonadati</taxon>
        <taxon>Pseudomonadota</taxon>
        <taxon>Betaproteobacteria</taxon>
        <taxon>Burkholderiales</taxon>
        <taxon>Alcaligenaceae</taxon>
        <taxon>Achromobacter</taxon>
    </lineage>
</organism>
<dbReference type="AlphaFoldDB" id="A0A2N8KMQ5"/>
<dbReference type="PANTHER" id="PTHR30143:SF0">
    <property type="entry name" value="2-KETO-4-PENTENOATE HYDRATASE"/>
    <property type="match status" value="1"/>
</dbReference>
<dbReference type="InterPro" id="IPR036663">
    <property type="entry name" value="Fumarylacetoacetase_C_sf"/>
</dbReference>
<accession>A0A2N8KMQ5</accession>
<dbReference type="EMBL" id="POQS01000002">
    <property type="protein sequence ID" value="PND34743.1"/>
    <property type="molecule type" value="Genomic_DNA"/>
</dbReference>
<keyword evidence="4" id="KW-1185">Reference proteome</keyword>
<evidence type="ECO:0000313" key="3">
    <source>
        <dbReference type="EMBL" id="PND34743.1"/>
    </source>
</evidence>
<dbReference type="Proteomes" id="UP000235994">
    <property type="component" value="Unassembled WGS sequence"/>
</dbReference>
<reference evidence="3 4" key="1">
    <citation type="submission" date="2018-01" db="EMBL/GenBank/DDBJ databases">
        <title>The draft genome of an aniline degradation strain ANB-1.</title>
        <authorList>
            <person name="Zhang L."/>
            <person name="Jiang J."/>
        </authorList>
    </citation>
    <scope>NUCLEOTIDE SEQUENCE [LARGE SCALE GENOMIC DNA]</scope>
    <source>
        <strain evidence="3 4">ANB-1</strain>
    </source>
</reference>
<dbReference type="GO" id="GO:0008684">
    <property type="term" value="F:2-oxopent-4-enoate hydratase activity"/>
    <property type="evidence" value="ECO:0007669"/>
    <property type="project" value="TreeGrafter"/>
</dbReference>